<sequence>MAGEMGVVGKLANTDPSFSQMLKSIQVLLFLVPASAGFYGAALRLCLHYSGYRLGQRRVSNALVSLISLLATGCLSCQTALLFVNVAQAAPIQDRFANAKGIRIVSKTCGTALVVVALAFFAARAWMMFSERTIRNVAVVSCIASSAVLIAWDVRASTRPSEPVLSSGPAFILGTLSGWFTFCTFAFLTYALGYKAAATTTGRTGTSVVTSSTASRYYRRISTAVEAPGLLGLAVFAFAISHSLSSSFAAAQQTSLYFSNLIPLVAYFSIMFALVRLPPMGAGRFSLSGSSGKGSGGTGRTPAARPPSSPRTGTAPDQTVAPDSDDPQTWRGDAMDLFPGIQLDPEHSLSRPTSPLGGLRDASFASVGAPSQGYDEAAVEMEPTVQRLDMAALAPVEMEAARPNTKRQPSLTTAGPATSPASPPSSSS</sequence>
<feature type="transmembrane region" description="Helical" evidence="2">
    <location>
        <begin position="225"/>
        <end position="244"/>
    </location>
</feature>
<name>A0A061B4D2_RHOTO</name>
<feature type="transmembrane region" description="Helical" evidence="2">
    <location>
        <begin position="134"/>
        <end position="152"/>
    </location>
</feature>
<evidence type="ECO:0000313" key="3">
    <source>
        <dbReference type="EMBL" id="CDR44806.1"/>
    </source>
</evidence>
<keyword evidence="2" id="KW-1133">Transmembrane helix</keyword>
<feature type="transmembrane region" description="Helical" evidence="2">
    <location>
        <begin position="59"/>
        <end position="84"/>
    </location>
</feature>
<evidence type="ECO:0000256" key="1">
    <source>
        <dbReference type="SAM" id="MobiDB-lite"/>
    </source>
</evidence>
<accession>A0A061B4D2</accession>
<keyword evidence="2" id="KW-0472">Membrane</keyword>
<feature type="compositionally biased region" description="Low complexity" evidence="1">
    <location>
        <begin position="409"/>
        <end position="428"/>
    </location>
</feature>
<feature type="region of interest" description="Disordered" evidence="1">
    <location>
        <begin position="288"/>
        <end position="369"/>
    </location>
</feature>
<feature type="transmembrane region" description="Helical" evidence="2">
    <location>
        <begin position="172"/>
        <end position="193"/>
    </location>
</feature>
<gene>
    <name evidence="3" type="ORF">RHTO0S_10e00936g</name>
</gene>
<dbReference type="OrthoDB" id="10442062at2759"/>
<feature type="region of interest" description="Disordered" evidence="1">
    <location>
        <begin position="396"/>
        <end position="428"/>
    </location>
</feature>
<feature type="transmembrane region" description="Helical" evidence="2">
    <location>
        <begin position="256"/>
        <end position="275"/>
    </location>
</feature>
<dbReference type="AlphaFoldDB" id="A0A061B4D2"/>
<keyword evidence="2" id="KW-0812">Transmembrane</keyword>
<reference evidence="3" key="1">
    <citation type="journal article" date="2014" name="Genome Announc.">
        <title>Draft genome sequence of Rhodosporidium toruloides CECT1137, an oleaginous yeast of biotechnological interest.</title>
        <authorList>
            <person name="Morin N."/>
            <person name="Calcas X."/>
            <person name="Devillers H."/>
            <person name="Durrens P."/>
            <person name="Sherman D.J."/>
            <person name="Nicaud J.-M."/>
            <person name="Neuveglise C."/>
        </authorList>
    </citation>
    <scope>NUCLEOTIDE SEQUENCE</scope>
    <source>
        <strain evidence="3">CECT1137</strain>
    </source>
</reference>
<proteinExistence type="predicted"/>
<feature type="transmembrane region" description="Helical" evidence="2">
    <location>
        <begin position="25"/>
        <end position="47"/>
    </location>
</feature>
<organism evidence="3">
    <name type="scientific">Rhodotorula toruloides</name>
    <name type="common">Yeast</name>
    <name type="synonym">Rhodosporidium toruloides</name>
    <dbReference type="NCBI Taxonomy" id="5286"/>
    <lineage>
        <taxon>Eukaryota</taxon>
        <taxon>Fungi</taxon>
        <taxon>Dikarya</taxon>
        <taxon>Basidiomycota</taxon>
        <taxon>Pucciniomycotina</taxon>
        <taxon>Microbotryomycetes</taxon>
        <taxon>Sporidiobolales</taxon>
        <taxon>Sporidiobolaceae</taxon>
        <taxon>Rhodotorula</taxon>
    </lineage>
</organism>
<feature type="transmembrane region" description="Helical" evidence="2">
    <location>
        <begin position="104"/>
        <end position="122"/>
    </location>
</feature>
<protein>
    <submittedName>
        <fullName evidence="3">RHTO0S10e00936g1_1</fullName>
    </submittedName>
</protein>
<dbReference type="EMBL" id="LK052945">
    <property type="protein sequence ID" value="CDR44806.1"/>
    <property type="molecule type" value="Genomic_DNA"/>
</dbReference>
<evidence type="ECO:0000256" key="2">
    <source>
        <dbReference type="SAM" id="Phobius"/>
    </source>
</evidence>